<evidence type="ECO:0000256" key="1">
    <source>
        <dbReference type="SAM" id="MobiDB-lite"/>
    </source>
</evidence>
<keyword evidence="3" id="KW-1185">Reference proteome</keyword>
<protein>
    <submittedName>
        <fullName evidence="2">Uncharacterized protein</fullName>
    </submittedName>
</protein>
<dbReference type="EMBL" id="ML178854">
    <property type="protein sequence ID" value="TFK96828.1"/>
    <property type="molecule type" value="Genomic_DNA"/>
</dbReference>
<feature type="region of interest" description="Disordered" evidence="1">
    <location>
        <begin position="1"/>
        <end position="28"/>
    </location>
</feature>
<proteinExistence type="predicted"/>
<name>A0A5C3Q9H7_9AGAR</name>
<reference evidence="2 3" key="1">
    <citation type="journal article" date="2019" name="Nat. Ecol. Evol.">
        <title>Megaphylogeny resolves global patterns of mushroom evolution.</title>
        <authorList>
            <person name="Varga T."/>
            <person name="Krizsan K."/>
            <person name="Foldi C."/>
            <person name="Dima B."/>
            <person name="Sanchez-Garcia M."/>
            <person name="Sanchez-Ramirez S."/>
            <person name="Szollosi G.J."/>
            <person name="Szarkandi J.G."/>
            <person name="Papp V."/>
            <person name="Albert L."/>
            <person name="Andreopoulos W."/>
            <person name="Angelini C."/>
            <person name="Antonin V."/>
            <person name="Barry K.W."/>
            <person name="Bougher N.L."/>
            <person name="Buchanan P."/>
            <person name="Buyck B."/>
            <person name="Bense V."/>
            <person name="Catcheside P."/>
            <person name="Chovatia M."/>
            <person name="Cooper J."/>
            <person name="Damon W."/>
            <person name="Desjardin D."/>
            <person name="Finy P."/>
            <person name="Geml J."/>
            <person name="Haridas S."/>
            <person name="Hughes K."/>
            <person name="Justo A."/>
            <person name="Karasinski D."/>
            <person name="Kautmanova I."/>
            <person name="Kiss B."/>
            <person name="Kocsube S."/>
            <person name="Kotiranta H."/>
            <person name="LaButti K.M."/>
            <person name="Lechner B.E."/>
            <person name="Liimatainen K."/>
            <person name="Lipzen A."/>
            <person name="Lukacs Z."/>
            <person name="Mihaltcheva S."/>
            <person name="Morgado L.N."/>
            <person name="Niskanen T."/>
            <person name="Noordeloos M.E."/>
            <person name="Ohm R.A."/>
            <person name="Ortiz-Santana B."/>
            <person name="Ovrebo C."/>
            <person name="Racz N."/>
            <person name="Riley R."/>
            <person name="Savchenko A."/>
            <person name="Shiryaev A."/>
            <person name="Soop K."/>
            <person name="Spirin V."/>
            <person name="Szebenyi C."/>
            <person name="Tomsovsky M."/>
            <person name="Tulloss R.E."/>
            <person name="Uehling J."/>
            <person name="Grigoriev I.V."/>
            <person name="Vagvolgyi C."/>
            <person name="Papp T."/>
            <person name="Martin F.M."/>
            <person name="Miettinen O."/>
            <person name="Hibbett D.S."/>
            <person name="Nagy L.G."/>
        </authorList>
    </citation>
    <scope>NUCLEOTIDE SEQUENCE [LARGE SCALE GENOMIC DNA]</scope>
    <source>
        <strain evidence="2 3">CBS 309.79</strain>
    </source>
</reference>
<accession>A0A5C3Q9H7</accession>
<evidence type="ECO:0000313" key="2">
    <source>
        <dbReference type="EMBL" id="TFK96828.1"/>
    </source>
</evidence>
<evidence type="ECO:0000313" key="3">
    <source>
        <dbReference type="Proteomes" id="UP000305067"/>
    </source>
</evidence>
<sequence>MSESQDMSDRSNMRIHHHASSFLEGRRRTSARTSSRSLTCFVLGLTALRSNIVQVSDAEDVVRRLRSQIISCSPFMASGVASQLRYTEMRIECRSLRRFSIVYRPGLAALAKAGTTGQAASTMTKYMHRVDD</sequence>
<gene>
    <name evidence="2" type="ORF">BDV98DRAFT_575488</name>
</gene>
<organism evidence="2 3">
    <name type="scientific">Pterulicium gracile</name>
    <dbReference type="NCBI Taxonomy" id="1884261"/>
    <lineage>
        <taxon>Eukaryota</taxon>
        <taxon>Fungi</taxon>
        <taxon>Dikarya</taxon>
        <taxon>Basidiomycota</taxon>
        <taxon>Agaricomycotina</taxon>
        <taxon>Agaricomycetes</taxon>
        <taxon>Agaricomycetidae</taxon>
        <taxon>Agaricales</taxon>
        <taxon>Pleurotineae</taxon>
        <taxon>Pterulaceae</taxon>
        <taxon>Pterulicium</taxon>
    </lineage>
</organism>
<dbReference type="Proteomes" id="UP000305067">
    <property type="component" value="Unassembled WGS sequence"/>
</dbReference>
<dbReference type="AlphaFoldDB" id="A0A5C3Q9H7"/>